<dbReference type="AlphaFoldDB" id="A0A565BFY5"/>
<comment type="caution">
    <text evidence="2">The sequence shown here is derived from an EMBL/GenBank/DDBJ whole genome shotgun (WGS) entry which is preliminary data.</text>
</comment>
<dbReference type="SUPFAM" id="SSF54928">
    <property type="entry name" value="RNA-binding domain, RBD"/>
    <property type="match status" value="1"/>
</dbReference>
<dbReference type="EMBL" id="CABITT030000004">
    <property type="protein sequence ID" value="VVB00554.1"/>
    <property type="molecule type" value="Genomic_DNA"/>
</dbReference>
<reference evidence="2" key="1">
    <citation type="submission" date="2019-07" db="EMBL/GenBank/DDBJ databases">
        <authorList>
            <person name="Dittberner H."/>
        </authorList>
    </citation>
    <scope>NUCLEOTIDE SEQUENCE [LARGE SCALE GENOMIC DNA]</scope>
</reference>
<dbReference type="OrthoDB" id="1113139at2759"/>
<dbReference type="Gene3D" id="3.30.70.330">
    <property type="match status" value="1"/>
</dbReference>
<dbReference type="InterPro" id="IPR035979">
    <property type="entry name" value="RBD_domain_sf"/>
</dbReference>
<gene>
    <name evidence="2" type="ORF">ANE_LOCUS10998</name>
</gene>
<dbReference type="GO" id="GO:0003676">
    <property type="term" value="F:nucleic acid binding"/>
    <property type="evidence" value="ECO:0007669"/>
    <property type="project" value="InterPro"/>
</dbReference>
<evidence type="ECO:0008006" key="4">
    <source>
        <dbReference type="Google" id="ProtNLM"/>
    </source>
</evidence>
<sequence length="228" mass="26203">MGKELRKGLKRCSTSTTDAEASDHKDKKPLQIAESELQTDVKKQKKSESKQIDEDDLQSKKISEIEELKKVRKSLVEALKKKLQEEELPKKTGEFECCFDTKDADGMYCNYIFVRGFDTALPRDVIRAALWKRFESLGCDVRRVFVPIECRTGVPLGIAFVCVVEEQKALALGGGYMGDYPLFVMKDKNQSVFSNFPNFKGCDRCWIFLAEHQHKRFIARRGKYRIPC</sequence>
<feature type="compositionally biased region" description="Basic and acidic residues" evidence="1">
    <location>
        <begin position="39"/>
        <end position="57"/>
    </location>
</feature>
<dbReference type="Proteomes" id="UP000489600">
    <property type="component" value="Unassembled WGS sequence"/>
</dbReference>
<name>A0A565BFY5_9BRAS</name>
<keyword evidence="3" id="KW-1185">Reference proteome</keyword>
<evidence type="ECO:0000313" key="2">
    <source>
        <dbReference type="EMBL" id="VVB00554.1"/>
    </source>
</evidence>
<feature type="region of interest" description="Disordered" evidence="1">
    <location>
        <begin position="1"/>
        <end position="57"/>
    </location>
</feature>
<organism evidence="2 3">
    <name type="scientific">Arabis nemorensis</name>
    <dbReference type="NCBI Taxonomy" id="586526"/>
    <lineage>
        <taxon>Eukaryota</taxon>
        <taxon>Viridiplantae</taxon>
        <taxon>Streptophyta</taxon>
        <taxon>Embryophyta</taxon>
        <taxon>Tracheophyta</taxon>
        <taxon>Spermatophyta</taxon>
        <taxon>Magnoliopsida</taxon>
        <taxon>eudicotyledons</taxon>
        <taxon>Gunneridae</taxon>
        <taxon>Pentapetalae</taxon>
        <taxon>rosids</taxon>
        <taxon>malvids</taxon>
        <taxon>Brassicales</taxon>
        <taxon>Brassicaceae</taxon>
        <taxon>Arabideae</taxon>
        <taxon>Arabis</taxon>
    </lineage>
</organism>
<evidence type="ECO:0000256" key="1">
    <source>
        <dbReference type="SAM" id="MobiDB-lite"/>
    </source>
</evidence>
<proteinExistence type="predicted"/>
<dbReference type="InterPro" id="IPR012677">
    <property type="entry name" value="Nucleotide-bd_a/b_plait_sf"/>
</dbReference>
<accession>A0A565BFY5</accession>
<protein>
    <recommendedName>
        <fullName evidence="4">RRM domain-containing protein</fullName>
    </recommendedName>
</protein>
<evidence type="ECO:0000313" key="3">
    <source>
        <dbReference type="Proteomes" id="UP000489600"/>
    </source>
</evidence>